<comment type="similarity">
    <text evidence="2">Belongs to the glycosyl hydrolase 20 family.</text>
</comment>
<evidence type="ECO:0000313" key="10">
    <source>
        <dbReference type="EMBL" id="NYH78311.1"/>
    </source>
</evidence>
<evidence type="ECO:0000256" key="1">
    <source>
        <dbReference type="ARBA" id="ARBA00001231"/>
    </source>
</evidence>
<dbReference type="PANTHER" id="PTHR22600">
    <property type="entry name" value="BETA-HEXOSAMINIDASE"/>
    <property type="match status" value="1"/>
</dbReference>
<dbReference type="RefSeq" id="WP_179534797.1">
    <property type="nucleotide sequence ID" value="NZ_JACBYW010000002.1"/>
</dbReference>
<evidence type="ECO:0000256" key="2">
    <source>
        <dbReference type="ARBA" id="ARBA00006285"/>
    </source>
</evidence>
<dbReference type="EMBL" id="JACBYW010000002">
    <property type="protein sequence ID" value="NYH78311.1"/>
    <property type="molecule type" value="Genomic_DNA"/>
</dbReference>
<dbReference type="InterPro" id="IPR015883">
    <property type="entry name" value="Glyco_hydro_20_cat"/>
</dbReference>
<keyword evidence="5 10" id="KW-0326">Glycosidase</keyword>
<feature type="domain" description="Glycoside hydrolase family 20 catalytic" evidence="8">
    <location>
        <begin position="195"/>
        <end position="510"/>
    </location>
</feature>
<comment type="caution">
    <text evidence="10">The sequence shown here is derived from an EMBL/GenBank/DDBJ whole genome shotgun (WGS) entry which is preliminary data.</text>
</comment>
<dbReference type="InterPro" id="IPR025705">
    <property type="entry name" value="Beta_hexosaminidase_sua/sub"/>
</dbReference>
<proteinExistence type="inferred from homology"/>
<feature type="domain" description="Beta-hexosaminidase bacterial type N-terminal" evidence="9">
    <location>
        <begin position="58"/>
        <end position="191"/>
    </location>
</feature>
<dbReference type="EC" id="3.2.1.52" evidence="3"/>
<dbReference type="Pfam" id="PF02838">
    <property type="entry name" value="Glyco_hydro_20b"/>
    <property type="match status" value="1"/>
</dbReference>
<feature type="chain" id="PRO_5038896986" description="beta-N-acetylhexosaminidase" evidence="7">
    <location>
        <begin position="29"/>
        <end position="548"/>
    </location>
</feature>
<evidence type="ECO:0000259" key="8">
    <source>
        <dbReference type="Pfam" id="PF00728"/>
    </source>
</evidence>
<dbReference type="InterPro" id="IPR029018">
    <property type="entry name" value="Hex-like_dom2"/>
</dbReference>
<dbReference type="Gene3D" id="3.20.20.80">
    <property type="entry name" value="Glycosidases"/>
    <property type="match status" value="1"/>
</dbReference>
<evidence type="ECO:0000256" key="5">
    <source>
        <dbReference type="ARBA" id="ARBA00023295"/>
    </source>
</evidence>
<keyword evidence="4 10" id="KW-0378">Hydrolase</keyword>
<evidence type="ECO:0000259" key="9">
    <source>
        <dbReference type="Pfam" id="PF02838"/>
    </source>
</evidence>
<organism evidence="10 11">
    <name type="scientific">Actinopolyspora biskrensis</name>
    <dbReference type="NCBI Taxonomy" id="1470178"/>
    <lineage>
        <taxon>Bacteria</taxon>
        <taxon>Bacillati</taxon>
        <taxon>Actinomycetota</taxon>
        <taxon>Actinomycetes</taxon>
        <taxon>Actinopolysporales</taxon>
        <taxon>Actinopolysporaceae</taxon>
        <taxon>Actinopolyspora</taxon>
    </lineage>
</organism>
<dbReference type="CDD" id="cd06568">
    <property type="entry name" value="GH20_SpHex_like"/>
    <property type="match status" value="1"/>
</dbReference>
<dbReference type="GO" id="GO:0004563">
    <property type="term" value="F:beta-N-acetylhexosaminidase activity"/>
    <property type="evidence" value="ECO:0007669"/>
    <property type="project" value="UniProtKB-EC"/>
</dbReference>
<feature type="signal peptide" evidence="7">
    <location>
        <begin position="1"/>
        <end position="28"/>
    </location>
</feature>
<dbReference type="Proteomes" id="UP000548304">
    <property type="component" value="Unassembled WGS sequence"/>
</dbReference>
<gene>
    <name evidence="10" type="ORF">FHR84_001633</name>
</gene>
<dbReference type="Gene3D" id="3.30.379.10">
    <property type="entry name" value="Chitobiase/beta-hexosaminidase domain 2-like"/>
    <property type="match status" value="1"/>
</dbReference>
<dbReference type="GO" id="GO:0016020">
    <property type="term" value="C:membrane"/>
    <property type="evidence" value="ECO:0007669"/>
    <property type="project" value="TreeGrafter"/>
</dbReference>
<evidence type="ECO:0000256" key="7">
    <source>
        <dbReference type="SAM" id="SignalP"/>
    </source>
</evidence>
<keyword evidence="7" id="KW-0732">Signal</keyword>
<evidence type="ECO:0000256" key="6">
    <source>
        <dbReference type="PIRSR" id="PIRSR625705-1"/>
    </source>
</evidence>
<comment type="catalytic activity">
    <reaction evidence="1">
        <text>Hydrolysis of terminal non-reducing N-acetyl-D-hexosamine residues in N-acetyl-beta-D-hexosaminides.</text>
        <dbReference type="EC" id="3.2.1.52"/>
    </reaction>
</comment>
<dbReference type="PROSITE" id="PS51257">
    <property type="entry name" value="PROKAR_LIPOPROTEIN"/>
    <property type="match status" value="1"/>
</dbReference>
<dbReference type="InterPro" id="IPR017853">
    <property type="entry name" value="GH"/>
</dbReference>
<dbReference type="PRINTS" id="PR00738">
    <property type="entry name" value="GLHYDRLASE20"/>
</dbReference>
<reference evidence="10 11" key="1">
    <citation type="submission" date="2020-07" db="EMBL/GenBank/DDBJ databases">
        <title>Genomic Encyclopedia of Type Strains, Phase III (KMG-III): the genomes of soil and plant-associated and newly described type strains.</title>
        <authorList>
            <person name="Whitman W."/>
        </authorList>
    </citation>
    <scope>NUCLEOTIDE SEQUENCE [LARGE SCALE GENOMIC DNA]</scope>
    <source>
        <strain evidence="10 11">CECT 8576</strain>
    </source>
</reference>
<feature type="active site" description="Proton donor" evidence="6">
    <location>
        <position position="358"/>
    </location>
</feature>
<dbReference type="InterPro" id="IPR015882">
    <property type="entry name" value="HEX_bac_N"/>
</dbReference>
<dbReference type="GO" id="GO:0005975">
    <property type="term" value="P:carbohydrate metabolic process"/>
    <property type="evidence" value="ECO:0007669"/>
    <property type="project" value="InterPro"/>
</dbReference>
<dbReference type="Pfam" id="PF00728">
    <property type="entry name" value="Glyco_hydro_20"/>
    <property type="match status" value="1"/>
</dbReference>
<evidence type="ECO:0000256" key="4">
    <source>
        <dbReference type="ARBA" id="ARBA00022801"/>
    </source>
</evidence>
<name>A0A852YUE7_9ACTN</name>
<dbReference type="AlphaFoldDB" id="A0A852YUE7"/>
<accession>A0A852YUE7</accession>
<dbReference type="SUPFAM" id="SSF55545">
    <property type="entry name" value="beta-N-acetylhexosaminidase-like domain"/>
    <property type="match status" value="1"/>
</dbReference>
<evidence type="ECO:0000313" key="11">
    <source>
        <dbReference type="Proteomes" id="UP000548304"/>
    </source>
</evidence>
<sequence>MKRTRESTRSPYSRLPAALALATTVTLACGTVSAAASQPSAPQAEDHGADKTASALSDVIPAPTSVEPERGAKFRVKWNTGIHAPRGNAEADRVARYLQQQLRPSTGYGLLINRGSPGRGDMVLSLDGSEQRLGDSGYRMDVDKERLTIHATTSEGLFHGVQTLRQLLPAEAESGSPRHGPWKVPAGEIVDKPRFEHRSAMLDVARHFFEVEQVKSYIDQIAQYKINYLHLHLTDDQGWRIQIDDWPKLTTHGGSTEVGGGDGGYYTKREYAEIVDYASTRNITIVPEIDLPGHTNAALSSYAELNCDGQAPPLYTGIEVGFSSLCVDKEVTYRFVDDVIREVAAMTPGRYLHIGGDEADSTTEEGYRHFMSRVLPIVEKYGKTPLGWHEYAKAEPSSDAMVQYWGTSNSNEEVSKAAERGNEILLSPANRSYLDQKYNEETELGLDWAGPTTVRESYDWRPGSHMNSVPEEAIAGVEAPLWSETLTTSNEIEFMAFPRLPAIAELGWSPQSKHDWSSFRERLAGQAASWQEQGIDFYRSEQIPWPED</sequence>
<dbReference type="SUPFAM" id="SSF51445">
    <property type="entry name" value="(Trans)glycosidases"/>
    <property type="match status" value="1"/>
</dbReference>
<dbReference type="PANTHER" id="PTHR22600:SF57">
    <property type="entry name" value="BETA-N-ACETYLHEXOSAMINIDASE"/>
    <property type="match status" value="1"/>
</dbReference>
<keyword evidence="11" id="KW-1185">Reference proteome</keyword>
<evidence type="ECO:0000256" key="3">
    <source>
        <dbReference type="ARBA" id="ARBA00012663"/>
    </source>
</evidence>
<dbReference type="GO" id="GO:0030203">
    <property type="term" value="P:glycosaminoglycan metabolic process"/>
    <property type="evidence" value="ECO:0007669"/>
    <property type="project" value="TreeGrafter"/>
</dbReference>
<protein>
    <recommendedName>
        <fullName evidence="3">beta-N-acetylhexosaminidase</fullName>
        <ecNumber evidence="3">3.2.1.52</ecNumber>
    </recommendedName>
</protein>